<protein>
    <submittedName>
        <fullName evidence="2">S8 family peptidase</fullName>
    </submittedName>
</protein>
<keyword evidence="3" id="KW-1185">Reference proteome</keyword>
<comment type="caution">
    <text evidence="2">The sequence shown here is derived from an EMBL/GenBank/DDBJ whole genome shotgun (WGS) entry which is preliminary data.</text>
</comment>
<reference evidence="2 3" key="1">
    <citation type="submission" date="2021-07" db="EMBL/GenBank/DDBJ databases">
        <title>Alteriqipengyuania abyssalis NZ-12B nov, sp.nov isolated from deep sea sponge in pacific ocean.</title>
        <authorList>
            <person name="Tareen S."/>
            <person name="Wink J."/>
        </authorList>
    </citation>
    <scope>NUCLEOTIDE SEQUENCE [LARGE SCALE GENOMIC DNA]</scope>
    <source>
        <strain evidence="2 3">NZ-12B</strain>
    </source>
</reference>
<dbReference type="Gene3D" id="3.40.50.200">
    <property type="entry name" value="Peptidase S8/S53 domain"/>
    <property type="match status" value="1"/>
</dbReference>
<accession>A0ABS7PAS7</accession>
<dbReference type="InterPro" id="IPR000209">
    <property type="entry name" value="Peptidase_S8/S53_dom"/>
</dbReference>
<feature type="domain" description="Peptidase S8/S53" evidence="1">
    <location>
        <begin position="328"/>
        <end position="546"/>
    </location>
</feature>
<evidence type="ECO:0000259" key="1">
    <source>
        <dbReference type="Pfam" id="PF00082"/>
    </source>
</evidence>
<name>A0ABS7PAS7_9SPHN</name>
<dbReference type="RefSeq" id="WP_222823375.1">
    <property type="nucleotide sequence ID" value="NZ_JAHWXP010000001.1"/>
</dbReference>
<dbReference type="CDD" id="cd04847">
    <property type="entry name" value="Peptidases_S8_Subtilisin_like_2"/>
    <property type="match status" value="1"/>
</dbReference>
<dbReference type="SUPFAM" id="SSF52743">
    <property type="entry name" value="Subtilisin-like"/>
    <property type="match status" value="1"/>
</dbReference>
<gene>
    <name evidence="2" type="ORF">KYN89_00870</name>
</gene>
<sequence length="750" mass="81716">MASDPRRPLLNPVLRFTKEPRPEAITGRGKSAAGIKTERLATQRARLSEAVADMAEQGARHPHFGGRAVAYAAMFEDSLAPTWTPSDLFQPSHGARLIAPHAQGYLVELELAALPRFSAFIRNFGTVRDEVDISRVEMVRFYDQSDVLQDRSIDSLWEQAVEQEGGRAFFLWLTPFRTGDAAEQLLLQFAGLRDGIIAPTRPQLPDLATAADAVGDRAVAHALRAIPTDRVGRALREYRQRRRARTSVLVPSREALARLVASGTVVRLDPVMPIVTTQPGEGREPDRPLPANLANAPIVGVVDGGLDASSYLPAEAWRAPPLVAGAAADVMHGNRVTSLIVQGYDWNNNLTLPALTCRVGTAAAIAKRGHRGPTEEDLIDYLDAVIGAHPETKVWNLSFNQDLPCSDDDVSYLGHALAELARRHDVLLVNSIGNVPADRLKRPADCEAALTVGGRLHTETGTPGDKCPVSLAGPGPCGMLKPDVSHFSHVRALGGAIISGSSFATALTSPLAAHTMERLRHPNPDLVRALLIHSADGGAYDPATGFGTPDLVTLPWECQPGTVTLQWEAELRDRASYYWELPIPPALLHNGRLRGQGRLTAILNPHPMVDEFAGPNYFSARINTAVQYPRGDGFTNLLGSMDTDRIREHVARADHYKWCTVRHHHKDFSARGHQVDGDTLRIYARVYTRDHYVYGYASADEVPALNAVFVLSLSGIDDGADIYNQLRDQLGVFVEPSVIHSDIEIEGGDL</sequence>
<evidence type="ECO:0000313" key="2">
    <source>
        <dbReference type="EMBL" id="MBY8335588.1"/>
    </source>
</evidence>
<dbReference type="Proteomes" id="UP000759298">
    <property type="component" value="Unassembled WGS sequence"/>
</dbReference>
<dbReference type="InterPro" id="IPR034074">
    <property type="entry name" value="Y4bN_pept_dom"/>
</dbReference>
<dbReference type="Pfam" id="PF00082">
    <property type="entry name" value="Peptidase_S8"/>
    <property type="match status" value="1"/>
</dbReference>
<organism evidence="2 3">
    <name type="scientific">Alteriqipengyuania abyssalis</name>
    <dbReference type="NCBI Taxonomy" id="2860200"/>
    <lineage>
        <taxon>Bacteria</taxon>
        <taxon>Pseudomonadati</taxon>
        <taxon>Pseudomonadota</taxon>
        <taxon>Alphaproteobacteria</taxon>
        <taxon>Sphingomonadales</taxon>
        <taxon>Erythrobacteraceae</taxon>
        <taxon>Alteriqipengyuania</taxon>
    </lineage>
</organism>
<dbReference type="InterPro" id="IPR036852">
    <property type="entry name" value="Peptidase_S8/S53_dom_sf"/>
</dbReference>
<dbReference type="EMBL" id="JAHWXP010000001">
    <property type="protein sequence ID" value="MBY8335588.1"/>
    <property type="molecule type" value="Genomic_DNA"/>
</dbReference>
<proteinExistence type="predicted"/>
<evidence type="ECO:0000313" key="3">
    <source>
        <dbReference type="Proteomes" id="UP000759298"/>
    </source>
</evidence>